<dbReference type="AlphaFoldDB" id="A0A382LZX7"/>
<gene>
    <name evidence="1" type="ORF">METZ01_LOCUS295020</name>
</gene>
<sequence length="54" mass="6118">MRYAGFNNAICLFSLNPAARVFFACYTSACRVVRLCEYVLTIENLPYGSYSQPL</sequence>
<accession>A0A382LZX7</accession>
<name>A0A382LZX7_9ZZZZ</name>
<organism evidence="1">
    <name type="scientific">marine metagenome</name>
    <dbReference type="NCBI Taxonomy" id="408172"/>
    <lineage>
        <taxon>unclassified sequences</taxon>
        <taxon>metagenomes</taxon>
        <taxon>ecological metagenomes</taxon>
    </lineage>
</organism>
<dbReference type="EMBL" id="UINC01090326">
    <property type="protein sequence ID" value="SVC42166.1"/>
    <property type="molecule type" value="Genomic_DNA"/>
</dbReference>
<evidence type="ECO:0000313" key="1">
    <source>
        <dbReference type="EMBL" id="SVC42166.1"/>
    </source>
</evidence>
<proteinExistence type="predicted"/>
<protein>
    <submittedName>
        <fullName evidence="1">Uncharacterized protein</fullName>
    </submittedName>
</protein>
<reference evidence="1" key="1">
    <citation type="submission" date="2018-05" db="EMBL/GenBank/DDBJ databases">
        <authorList>
            <person name="Lanie J.A."/>
            <person name="Ng W.-L."/>
            <person name="Kazmierczak K.M."/>
            <person name="Andrzejewski T.M."/>
            <person name="Davidsen T.M."/>
            <person name="Wayne K.J."/>
            <person name="Tettelin H."/>
            <person name="Glass J.I."/>
            <person name="Rusch D."/>
            <person name="Podicherti R."/>
            <person name="Tsui H.-C.T."/>
            <person name="Winkler M.E."/>
        </authorList>
    </citation>
    <scope>NUCLEOTIDE SEQUENCE</scope>
</reference>